<evidence type="ECO:0000313" key="2">
    <source>
        <dbReference type="EMBL" id="KAK4416158.1"/>
    </source>
</evidence>
<dbReference type="EMBL" id="JACGWO010000011">
    <property type="protein sequence ID" value="KAK4416158.1"/>
    <property type="molecule type" value="Genomic_DNA"/>
</dbReference>
<proteinExistence type="predicted"/>
<dbReference type="Proteomes" id="UP001293254">
    <property type="component" value="Unassembled WGS sequence"/>
</dbReference>
<dbReference type="AlphaFoldDB" id="A0AAE1XRE8"/>
<evidence type="ECO:0000256" key="1">
    <source>
        <dbReference type="SAM" id="MobiDB-lite"/>
    </source>
</evidence>
<evidence type="ECO:0000313" key="3">
    <source>
        <dbReference type="Proteomes" id="UP001293254"/>
    </source>
</evidence>
<feature type="compositionally biased region" description="Polar residues" evidence="1">
    <location>
        <begin position="1"/>
        <end position="10"/>
    </location>
</feature>
<feature type="region of interest" description="Disordered" evidence="1">
    <location>
        <begin position="83"/>
        <end position="102"/>
    </location>
</feature>
<reference evidence="2" key="2">
    <citation type="journal article" date="2024" name="Plant">
        <title>Genomic evolution and insights into agronomic trait innovations of Sesamum species.</title>
        <authorList>
            <person name="Miao H."/>
            <person name="Wang L."/>
            <person name="Qu L."/>
            <person name="Liu H."/>
            <person name="Sun Y."/>
            <person name="Le M."/>
            <person name="Wang Q."/>
            <person name="Wei S."/>
            <person name="Zheng Y."/>
            <person name="Lin W."/>
            <person name="Duan Y."/>
            <person name="Cao H."/>
            <person name="Xiong S."/>
            <person name="Wang X."/>
            <person name="Wei L."/>
            <person name="Li C."/>
            <person name="Ma Q."/>
            <person name="Ju M."/>
            <person name="Zhao R."/>
            <person name="Li G."/>
            <person name="Mu C."/>
            <person name="Tian Q."/>
            <person name="Mei H."/>
            <person name="Zhang T."/>
            <person name="Gao T."/>
            <person name="Zhang H."/>
        </authorList>
    </citation>
    <scope>NUCLEOTIDE SEQUENCE</scope>
    <source>
        <strain evidence="2">3651</strain>
    </source>
</reference>
<comment type="caution">
    <text evidence="2">The sequence shown here is derived from an EMBL/GenBank/DDBJ whole genome shotgun (WGS) entry which is preliminary data.</text>
</comment>
<accession>A0AAE1XRE8</accession>
<name>A0AAE1XRE8_9LAMI</name>
<sequence>MGSEGTTNPSKCHYNISMSRRTRRPTINLKIEPQESLDDGLQKDSRLISRSEKIISVKQQKFSLKQLIEGRCSLAQHFREEEGSEVVRSGDDDHDGFGGMKLKRSMVRNNGGVLRRLIKVKQESYFRAWWKSALSLKLVKHK</sequence>
<feature type="region of interest" description="Disordered" evidence="1">
    <location>
        <begin position="1"/>
        <end position="26"/>
    </location>
</feature>
<protein>
    <submittedName>
        <fullName evidence="2">Uncharacterized protein</fullName>
    </submittedName>
</protein>
<keyword evidence="3" id="KW-1185">Reference proteome</keyword>
<organism evidence="2 3">
    <name type="scientific">Sesamum alatum</name>
    <dbReference type="NCBI Taxonomy" id="300844"/>
    <lineage>
        <taxon>Eukaryota</taxon>
        <taxon>Viridiplantae</taxon>
        <taxon>Streptophyta</taxon>
        <taxon>Embryophyta</taxon>
        <taxon>Tracheophyta</taxon>
        <taxon>Spermatophyta</taxon>
        <taxon>Magnoliopsida</taxon>
        <taxon>eudicotyledons</taxon>
        <taxon>Gunneridae</taxon>
        <taxon>Pentapetalae</taxon>
        <taxon>asterids</taxon>
        <taxon>lamiids</taxon>
        <taxon>Lamiales</taxon>
        <taxon>Pedaliaceae</taxon>
        <taxon>Sesamum</taxon>
    </lineage>
</organism>
<reference evidence="2" key="1">
    <citation type="submission" date="2020-06" db="EMBL/GenBank/DDBJ databases">
        <authorList>
            <person name="Li T."/>
            <person name="Hu X."/>
            <person name="Zhang T."/>
            <person name="Song X."/>
            <person name="Zhang H."/>
            <person name="Dai N."/>
            <person name="Sheng W."/>
            <person name="Hou X."/>
            <person name="Wei L."/>
        </authorList>
    </citation>
    <scope>NUCLEOTIDE SEQUENCE</scope>
    <source>
        <strain evidence="2">3651</strain>
        <tissue evidence="2">Leaf</tissue>
    </source>
</reference>
<gene>
    <name evidence="2" type="ORF">Salat_2723200</name>
</gene>